<evidence type="ECO:0000256" key="1">
    <source>
        <dbReference type="SAM" id="SignalP"/>
    </source>
</evidence>
<sequence>MSSTVIKRLCAAVVLAALSAVAGAAESNQPPKFVQDPILGLRLPVAKLKLDPVSEEIRALCTQMADNENWTARQWTFGEAKSSEATYYLTSGYFQRRHPQRGQRRYLQEEGGGVYQVAGGKCNGDPARETFAVRDAKQIPHEVLQQLAADLVKRLEGAAGGPDRLRADIKKQRIDLRKLSPELQEAFKPYIGPAR</sequence>
<evidence type="ECO:0000313" key="3">
    <source>
        <dbReference type="Proteomes" id="UP000819052"/>
    </source>
</evidence>
<evidence type="ECO:0000313" key="2">
    <source>
        <dbReference type="EMBL" id="NHZ40452.1"/>
    </source>
</evidence>
<organism evidence="2 3">
    <name type="scientific">Massilia aquatica</name>
    <dbReference type="NCBI Taxonomy" id="2609000"/>
    <lineage>
        <taxon>Bacteria</taxon>
        <taxon>Pseudomonadati</taxon>
        <taxon>Pseudomonadota</taxon>
        <taxon>Betaproteobacteria</taxon>
        <taxon>Burkholderiales</taxon>
        <taxon>Oxalobacteraceae</taxon>
        <taxon>Telluria group</taxon>
        <taxon>Massilia</taxon>
    </lineage>
</organism>
<feature type="chain" id="PRO_5046246120" description="Secreted protein" evidence="1">
    <location>
        <begin position="25"/>
        <end position="195"/>
    </location>
</feature>
<comment type="caution">
    <text evidence="2">The sequence shown here is derived from an EMBL/GenBank/DDBJ whole genome shotgun (WGS) entry which is preliminary data.</text>
</comment>
<feature type="signal peptide" evidence="1">
    <location>
        <begin position="1"/>
        <end position="24"/>
    </location>
</feature>
<gene>
    <name evidence="2" type="ORF">F1609_09830</name>
</gene>
<proteinExistence type="predicted"/>
<keyword evidence="1" id="KW-0732">Signal</keyword>
<name>A0ABX0M0T1_9BURK</name>
<dbReference type="RefSeq" id="WP_167076266.1">
    <property type="nucleotide sequence ID" value="NZ_VVIW01000004.1"/>
</dbReference>
<reference evidence="2 3" key="1">
    <citation type="submission" date="2019-09" db="EMBL/GenBank/DDBJ databases">
        <title>Taxonomy of Antarctic Massilia spp.: description of Massilia rubra sp. nov., Massilia aquatica sp. nov., Massilia mucilaginosa sp. nov., Massilia frigida sp. nov. isolated from streams, lakes and regoliths.</title>
        <authorList>
            <person name="Holochova P."/>
            <person name="Sedlacek I."/>
            <person name="Kralova S."/>
            <person name="Maslanova I."/>
            <person name="Busse H.-J."/>
            <person name="Stankova E."/>
            <person name="Vrbovska V."/>
            <person name="Kovarovic V."/>
            <person name="Bartak M."/>
            <person name="Svec P."/>
            <person name="Pantucek R."/>
        </authorList>
    </citation>
    <scope>NUCLEOTIDE SEQUENCE [LARGE SCALE GENOMIC DNA]</scope>
    <source>
        <strain evidence="2 3">CCM 8693</strain>
    </source>
</reference>
<keyword evidence="3" id="KW-1185">Reference proteome</keyword>
<dbReference type="EMBL" id="VVIW01000004">
    <property type="protein sequence ID" value="NHZ40452.1"/>
    <property type="molecule type" value="Genomic_DNA"/>
</dbReference>
<dbReference type="Proteomes" id="UP000819052">
    <property type="component" value="Unassembled WGS sequence"/>
</dbReference>
<evidence type="ECO:0008006" key="4">
    <source>
        <dbReference type="Google" id="ProtNLM"/>
    </source>
</evidence>
<accession>A0ABX0M0T1</accession>
<protein>
    <recommendedName>
        <fullName evidence="4">Secreted protein</fullName>
    </recommendedName>
</protein>